<keyword evidence="6 7" id="KW-0472">Membrane</keyword>
<proteinExistence type="inferred from homology"/>
<comment type="subcellular location">
    <subcellularLocation>
        <location evidence="1">Cell membrane</location>
        <topology evidence="1">Multi-pass membrane protein</topology>
    </subcellularLocation>
</comment>
<reference evidence="10 11" key="1">
    <citation type="journal article" date="2016" name="Front. Microbiol.">
        <title>Microevolution Analysis of Bacillus coahuilensis Unveils Differences in Phosphorus Acquisition Strategies and Their Regulation.</title>
        <authorList>
            <person name="Gomez-Lunar Z."/>
            <person name="Hernandez-Gonzalez I."/>
            <person name="Rodriguez-Torres M.D."/>
            <person name="Souza V."/>
            <person name="Olmedo-Alvarez G."/>
        </authorList>
    </citation>
    <scope>NUCLEOTIDE SEQUENCE [LARGE SCALE GENOMIC DNA]</scope>
    <source>
        <strain evidence="11">p1.1.43</strain>
    </source>
</reference>
<dbReference type="GO" id="GO:0006465">
    <property type="term" value="P:signal peptide processing"/>
    <property type="evidence" value="ECO:0007669"/>
    <property type="project" value="TreeGrafter"/>
</dbReference>
<dbReference type="OrthoDB" id="9789291at2"/>
<evidence type="ECO:0000256" key="5">
    <source>
        <dbReference type="ARBA" id="ARBA00022989"/>
    </source>
</evidence>
<protein>
    <submittedName>
        <fullName evidence="10">Prepilin peptidase</fullName>
    </submittedName>
</protein>
<dbReference type="GO" id="GO:0004190">
    <property type="term" value="F:aspartic-type endopeptidase activity"/>
    <property type="evidence" value="ECO:0007669"/>
    <property type="project" value="InterPro"/>
</dbReference>
<evidence type="ECO:0000256" key="7">
    <source>
        <dbReference type="SAM" id="Phobius"/>
    </source>
</evidence>
<dbReference type="Gene3D" id="1.20.120.1220">
    <property type="match status" value="1"/>
</dbReference>
<dbReference type="InterPro" id="IPR010627">
    <property type="entry name" value="Prepilin_pept_A24_N"/>
</dbReference>
<feature type="transmembrane region" description="Helical" evidence="7">
    <location>
        <begin position="145"/>
        <end position="164"/>
    </location>
</feature>
<feature type="transmembrane region" description="Helical" evidence="7">
    <location>
        <begin position="124"/>
        <end position="139"/>
    </location>
</feature>
<evidence type="ECO:0000256" key="4">
    <source>
        <dbReference type="ARBA" id="ARBA00022692"/>
    </source>
</evidence>
<dbReference type="PANTHER" id="PTHR30487:SF0">
    <property type="entry name" value="PREPILIN LEADER PEPTIDASE_N-METHYLTRANSFERASE-RELATED"/>
    <property type="match status" value="1"/>
</dbReference>
<evidence type="ECO:0000313" key="10">
    <source>
        <dbReference type="EMBL" id="KUP05875.1"/>
    </source>
</evidence>
<organism evidence="10 11">
    <name type="scientific">Bacillus coahuilensis p1.1.43</name>
    <dbReference type="NCBI Taxonomy" id="1150625"/>
    <lineage>
        <taxon>Bacteria</taxon>
        <taxon>Bacillati</taxon>
        <taxon>Bacillota</taxon>
        <taxon>Bacilli</taxon>
        <taxon>Bacillales</taxon>
        <taxon>Bacillaceae</taxon>
        <taxon>Bacillus</taxon>
    </lineage>
</organism>
<dbReference type="PATRIC" id="fig|1150625.3.peg.2309"/>
<dbReference type="Pfam" id="PF06750">
    <property type="entry name" value="A24_N_bact"/>
    <property type="match status" value="1"/>
</dbReference>
<dbReference type="Proteomes" id="UP000074108">
    <property type="component" value="Unassembled WGS sequence"/>
</dbReference>
<feature type="transmembrane region" description="Helical" evidence="7">
    <location>
        <begin position="97"/>
        <end position="117"/>
    </location>
</feature>
<evidence type="ECO:0000259" key="8">
    <source>
        <dbReference type="Pfam" id="PF01478"/>
    </source>
</evidence>
<evidence type="ECO:0000256" key="6">
    <source>
        <dbReference type="ARBA" id="ARBA00023136"/>
    </source>
</evidence>
<dbReference type="AlphaFoldDB" id="A0A147K732"/>
<sequence length="248" mass="27137">MVGIIFFLYGTIFGSFFNVVGLRIPVGQSIVRPRSSCPTCGHELTAKELIPVLSYVIQGGKCRQCQAGISLFYPIMELLTGLLFLVTYIHFGFSPNLIIGLTLCSLFIIITVSDLKYMIISDRVLLFFASVLFIERLIFPLTPWWSPFLGAVVGFLLLLFISVVSRGGMGGGDIKLYAVIGLALGVKLTLLSFFLATLVGTVVGAIGMIIGMVHKGKPMPFGPFIAIGSLLAFFYGNELILWYLDLFL</sequence>
<keyword evidence="11" id="KW-1185">Reference proteome</keyword>
<dbReference type="GO" id="GO:0005886">
    <property type="term" value="C:plasma membrane"/>
    <property type="evidence" value="ECO:0007669"/>
    <property type="project" value="UniProtKB-SubCell"/>
</dbReference>
<dbReference type="InterPro" id="IPR050882">
    <property type="entry name" value="Prepilin_peptidase/N-MTase"/>
</dbReference>
<dbReference type="PANTHER" id="PTHR30487">
    <property type="entry name" value="TYPE 4 PREPILIN-LIKE PROTEINS LEADER PEPTIDE-PROCESSING ENZYME"/>
    <property type="match status" value="1"/>
</dbReference>
<keyword evidence="5 7" id="KW-1133">Transmembrane helix</keyword>
<dbReference type="InterPro" id="IPR000045">
    <property type="entry name" value="Prepilin_IV_endopep_pep"/>
</dbReference>
<feature type="transmembrane region" description="Helical" evidence="7">
    <location>
        <begin position="221"/>
        <end position="244"/>
    </location>
</feature>
<comment type="caution">
    <text evidence="10">The sequence shown here is derived from an EMBL/GenBank/DDBJ whole genome shotgun (WGS) entry which is preliminary data.</text>
</comment>
<feature type="transmembrane region" description="Helical" evidence="7">
    <location>
        <begin position="176"/>
        <end position="209"/>
    </location>
</feature>
<feature type="transmembrane region" description="Helical" evidence="7">
    <location>
        <begin position="6"/>
        <end position="26"/>
    </location>
</feature>
<evidence type="ECO:0000313" key="11">
    <source>
        <dbReference type="Proteomes" id="UP000074108"/>
    </source>
</evidence>
<accession>A0A147K732</accession>
<gene>
    <name evidence="10" type="ORF">Q75_10855</name>
</gene>
<feature type="domain" description="Prepilin peptidase A24 N-terminal" evidence="9">
    <location>
        <begin position="8"/>
        <end position="91"/>
    </location>
</feature>
<evidence type="ECO:0000259" key="9">
    <source>
        <dbReference type="Pfam" id="PF06750"/>
    </source>
</evidence>
<evidence type="ECO:0000256" key="3">
    <source>
        <dbReference type="ARBA" id="ARBA00022475"/>
    </source>
</evidence>
<keyword evidence="3" id="KW-1003">Cell membrane</keyword>
<dbReference type="STRING" id="1150625.Q75_10855"/>
<dbReference type="Pfam" id="PF01478">
    <property type="entry name" value="Peptidase_A24"/>
    <property type="match status" value="1"/>
</dbReference>
<evidence type="ECO:0000256" key="2">
    <source>
        <dbReference type="ARBA" id="ARBA00005801"/>
    </source>
</evidence>
<dbReference type="EMBL" id="LDYG01000032">
    <property type="protein sequence ID" value="KUP05875.1"/>
    <property type="molecule type" value="Genomic_DNA"/>
</dbReference>
<evidence type="ECO:0000256" key="1">
    <source>
        <dbReference type="ARBA" id="ARBA00004651"/>
    </source>
</evidence>
<dbReference type="RefSeq" id="WP_059351357.1">
    <property type="nucleotide sequence ID" value="NZ_LDYG01000032.1"/>
</dbReference>
<comment type="similarity">
    <text evidence="2">Belongs to the peptidase A24 family.</text>
</comment>
<feature type="transmembrane region" description="Helical" evidence="7">
    <location>
        <begin position="71"/>
        <end position="91"/>
    </location>
</feature>
<name>A0A147K732_9BACI</name>
<keyword evidence="4 7" id="KW-0812">Transmembrane</keyword>
<feature type="domain" description="Prepilin type IV endopeptidase peptidase" evidence="8">
    <location>
        <begin position="102"/>
        <end position="204"/>
    </location>
</feature>